<protein>
    <submittedName>
        <fullName evidence="2">Uncharacterized protein</fullName>
    </submittedName>
</protein>
<sequence length="49" mass="5138">MTDEPAGPWVLALSALAIGSVALAVELRRQLRRETGDGGRAADGEETTE</sequence>
<keyword evidence="1" id="KW-0472">Membrane</keyword>
<feature type="transmembrane region" description="Helical" evidence="1">
    <location>
        <begin position="6"/>
        <end position="25"/>
    </location>
</feature>
<evidence type="ECO:0000313" key="3">
    <source>
        <dbReference type="Proteomes" id="UP001595921"/>
    </source>
</evidence>
<evidence type="ECO:0000313" key="2">
    <source>
        <dbReference type="EMBL" id="MFC4356971.1"/>
    </source>
</evidence>
<dbReference type="RefSeq" id="WP_267621864.1">
    <property type="nucleotide sequence ID" value="NZ_JAODIW010000006.1"/>
</dbReference>
<keyword evidence="1" id="KW-1133">Transmembrane helix</keyword>
<dbReference type="AlphaFoldDB" id="A0ABD5P894"/>
<dbReference type="EMBL" id="JBHSDS010000003">
    <property type="protein sequence ID" value="MFC4356971.1"/>
    <property type="molecule type" value="Genomic_DNA"/>
</dbReference>
<keyword evidence="1" id="KW-0812">Transmembrane</keyword>
<name>A0ABD5P894_9EURY</name>
<dbReference type="Proteomes" id="UP001595921">
    <property type="component" value="Unassembled WGS sequence"/>
</dbReference>
<proteinExistence type="predicted"/>
<comment type="caution">
    <text evidence="2">The sequence shown here is derived from an EMBL/GenBank/DDBJ whole genome shotgun (WGS) entry which is preliminary data.</text>
</comment>
<reference evidence="2 3" key="1">
    <citation type="journal article" date="2019" name="Int. J. Syst. Evol. Microbiol.">
        <title>The Global Catalogue of Microorganisms (GCM) 10K type strain sequencing project: providing services to taxonomists for standard genome sequencing and annotation.</title>
        <authorList>
            <consortium name="The Broad Institute Genomics Platform"/>
            <consortium name="The Broad Institute Genome Sequencing Center for Infectious Disease"/>
            <person name="Wu L."/>
            <person name="Ma J."/>
        </authorList>
    </citation>
    <scope>NUCLEOTIDE SEQUENCE [LARGE SCALE GENOMIC DNA]</scope>
    <source>
        <strain evidence="2 3">CGMCC 1.12553</strain>
    </source>
</reference>
<keyword evidence="3" id="KW-1185">Reference proteome</keyword>
<organism evidence="2 3">
    <name type="scientific">Halobium salinum</name>
    <dbReference type="NCBI Taxonomy" id="1364940"/>
    <lineage>
        <taxon>Archaea</taxon>
        <taxon>Methanobacteriati</taxon>
        <taxon>Methanobacteriota</taxon>
        <taxon>Stenosarchaea group</taxon>
        <taxon>Halobacteria</taxon>
        <taxon>Halobacteriales</taxon>
        <taxon>Haloferacaceae</taxon>
        <taxon>Halobium</taxon>
    </lineage>
</organism>
<accession>A0ABD5P894</accession>
<evidence type="ECO:0000256" key="1">
    <source>
        <dbReference type="SAM" id="Phobius"/>
    </source>
</evidence>
<gene>
    <name evidence="2" type="ORF">ACFO0N_03300</name>
</gene>